<keyword evidence="2" id="KW-0560">Oxidoreductase</keyword>
<keyword evidence="6" id="KW-1185">Reference proteome</keyword>
<dbReference type="SUPFAM" id="SSF51430">
    <property type="entry name" value="NAD(P)-linked oxidoreductase"/>
    <property type="match status" value="1"/>
</dbReference>
<comment type="caution">
    <text evidence="5">The sequence shown here is derived from an EMBL/GenBank/DDBJ whole genome shotgun (WGS) entry which is preliminary data.</text>
</comment>
<dbReference type="EMBL" id="MNUE01000013">
    <property type="protein sequence ID" value="OJD36162.1"/>
    <property type="molecule type" value="Genomic_DNA"/>
</dbReference>
<dbReference type="PANTHER" id="PTHR43364:SF7">
    <property type="entry name" value="NADP-DEPENDENT OXIDOREDUCTASE DOMAIN-CONTAINING PROTEIN-RELATED"/>
    <property type="match status" value="1"/>
</dbReference>
<feature type="domain" description="NADP-dependent oxidoreductase" evidence="4">
    <location>
        <begin position="45"/>
        <end position="101"/>
    </location>
</feature>
<organism evidence="5 6">
    <name type="scientific">Diplodia corticola</name>
    <dbReference type="NCBI Taxonomy" id="236234"/>
    <lineage>
        <taxon>Eukaryota</taxon>
        <taxon>Fungi</taxon>
        <taxon>Dikarya</taxon>
        <taxon>Ascomycota</taxon>
        <taxon>Pezizomycotina</taxon>
        <taxon>Dothideomycetes</taxon>
        <taxon>Dothideomycetes incertae sedis</taxon>
        <taxon>Botryosphaeriales</taxon>
        <taxon>Botryosphaeriaceae</taxon>
        <taxon>Diplodia</taxon>
    </lineage>
</organism>
<evidence type="ECO:0000313" key="6">
    <source>
        <dbReference type="Proteomes" id="UP000183809"/>
    </source>
</evidence>
<dbReference type="InterPro" id="IPR036812">
    <property type="entry name" value="NAD(P)_OxRdtase_dom_sf"/>
</dbReference>
<keyword evidence="1" id="KW-0521">NADP</keyword>
<dbReference type="AlphaFoldDB" id="A0A1J9R7I5"/>
<evidence type="ECO:0000256" key="1">
    <source>
        <dbReference type="ARBA" id="ARBA00022857"/>
    </source>
</evidence>
<dbReference type="PANTHER" id="PTHR43364">
    <property type="entry name" value="NADH-SPECIFIC METHYLGLYOXAL REDUCTASE-RELATED"/>
    <property type="match status" value="1"/>
</dbReference>
<dbReference type="Pfam" id="PF00248">
    <property type="entry name" value="Aldo_ket_red"/>
    <property type="match status" value="1"/>
</dbReference>
<proteinExistence type="inferred from homology"/>
<evidence type="ECO:0000256" key="2">
    <source>
        <dbReference type="ARBA" id="ARBA00023002"/>
    </source>
</evidence>
<dbReference type="GeneID" id="31011170"/>
<gene>
    <name evidence="5" type="ORF">BKCO1_1300030</name>
</gene>
<reference evidence="5 6" key="1">
    <citation type="submission" date="2016-10" db="EMBL/GenBank/DDBJ databases">
        <title>Proteomics and genomics reveal pathogen-plant mechanisms compatible with a hemibiotrophic lifestyle of Diplodia corticola.</title>
        <authorList>
            <person name="Fernandes I."/>
            <person name="De Jonge R."/>
            <person name="Van De Peer Y."/>
            <person name="Devreese B."/>
            <person name="Alves A."/>
            <person name="Esteves A.C."/>
        </authorList>
    </citation>
    <scope>NUCLEOTIDE SEQUENCE [LARGE SCALE GENOMIC DNA]</scope>
    <source>
        <strain evidence="5 6">CBS 112549</strain>
    </source>
</reference>
<comment type="similarity">
    <text evidence="3">Belongs to the aldo/keto reductase family. Aldo/keto reductase 2 subfamily.</text>
</comment>
<dbReference type="Proteomes" id="UP000183809">
    <property type="component" value="Unassembled WGS sequence"/>
</dbReference>
<evidence type="ECO:0000313" key="5">
    <source>
        <dbReference type="EMBL" id="OJD36162.1"/>
    </source>
</evidence>
<accession>A0A1J9R7I5</accession>
<dbReference type="Gene3D" id="3.20.20.100">
    <property type="entry name" value="NADP-dependent oxidoreductase domain"/>
    <property type="match status" value="1"/>
</dbReference>
<protein>
    <submittedName>
        <fullName evidence="5">Aryl-alcohol dehydrogenase aad14</fullName>
    </submittedName>
</protein>
<dbReference type="InterPro" id="IPR023210">
    <property type="entry name" value="NADP_OxRdtase_dom"/>
</dbReference>
<dbReference type="OrthoDB" id="3933349at2759"/>
<evidence type="ECO:0000256" key="3">
    <source>
        <dbReference type="ARBA" id="ARBA00038157"/>
    </source>
</evidence>
<dbReference type="RefSeq" id="XP_020132422.1">
    <property type="nucleotide sequence ID" value="XM_020270911.1"/>
</dbReference>
<dbReference type="GO" id="GO:0016491">
    <property type="term" value="F:oxidoreductase activity"/>
    <property type="evidence" value="ECO:0007669"/>
    <property type="project" value="UniProtKB-KW"/>
</dbReference>
<name>A0A1J9R7I5_9PEZI</name>
<dbReference type="STRING" id="236234.A0A1J9R7I5"/>
<sequence length="114" mass="13055">MPAPKPKNKFGHPRTLCPSAGARVLRSASELRILVNAGSIKAMLGEYSDDMAFEMLNFFVDSGSNFLDTANSYREEESEKWLREWMELRQDRDDLVLATEYTQLFKAGAKLRYN</sequence>
<evidence type="ECO:0000259" key="4">
    <source>
        <dbReference type="Pfam" id="PF00248"/>
    </source>
</evidence>
<dbReference type="InterPro" id="IPR050523">
    <property type="entry name" value="AKR_Detox_Biosynth"/>
</dbReference>